<evidence type="ECO:0000313" key="1">
    <source>
        <dbReference type="EMBL" id="GIX64602.1"/>
    </source>
</evidence>
<keyword evidence="1" id="KW-0328">Glycosyltransferase</keyword>
<proteinExistence type="predicted"/>
<keyword evidence="1" id="KW-0808">Transferase</keyword>
<comment type="caution">
    <text evidence="1">The sequence shown here is derived from an EMBL/GenBank/DDBJ whole genome shotgun (WGS) entry which is preliminary data.</text>
</comment>
<dbReference type="Proteomes" id="UP001497744">
    <property type="component" value="Unassembled WGS sequence"/>
</dbReference>
<gene>
    <name evidence="1" type="ORF">BcabD6B2_40370</name>
</gene>
<sequence>MRRRVAPKPLELLHQVLLRLLALQYQLRQLLRLELRLEVLRHLARVEVVIDLDLPAPAYARVLHADPDVVRRGLVRPLLQNPRAQHLRRRLVVEPGGGVLRELVRQLADHPRQPLAAEDGRDFLVLGDSLRSAGRAPRRRVQVARVPLLRLEVGLEHHVYRVAEGLDHVVDDLEVLCRQPVERPRDLELHLDFAVGRTPNHAAGFFRSRNPPLCEPTSPIDCPRLASRLRPDVCSLPSTRVIPPHI</sequence>
<dbReference type="RefSeq" id="XP_067716671.1">
    <property type="nucleotide sequence ID" value="XM_067860570.1"/>
</dbReference>
<dbReference type="AlphaFoldDB" id="A0AAV4LYB3"/>
<reference evidence="1 2" key="1">
    <citation type="submission" date="2021-06" db="EMBL/GenBank/DDBJ databases">
        <title>Genome sequence of Babesia caballi.</title>
        <authorList>
            <person name="Yamagishi J."/>
            <person name="Kidaka T."/>
            <person name="Ochi A."/>
        </authorList>
    </citation>
    <scope>NUCLEOTIDE SEQUENCE [LARGE SCALE GENOMIC DNA]</scope>
    <source>
        <strain evidence="1">USDA-D6B2</strain>
    </source>
</reference>
<name>A0AAV4LYB3_BABCB</name>
<dbReference type="GeneID" id="94196083"/>
<protein>
    <submittedName>
        <fullName evidence="1">Adenine phosphoribosyltransferase</fullName>
    </submittedName>
</protein>
<dbReference type="GO" id="GO:0016757">
    <property type="term" value="F:glycosyltransferase activity"/>
    <property type="evidence" value="ECO:0007669"/>
    <property type="project" value="UniProtKB-KW"/>
</dbReference>
<keyword evidence="2" id="KW-1185">Reference proteome</keyword>
<evidence type="ECO:0000313" key="2">
    <source>
        <dbReference type="Proteomes" id="UP001497744"/>
    </source>
</evidence>
<accession>A0AAV4LYB3</accession>
<dbReference type="EMBL" id="BPLF01000003">
    <property type="protein sequence ID" value="GIX64602.1"/>
    <property type="molecule type" value="Genomic_DNA"/>
</dbReference>
<organism evidence="1 2">
    <name type="scientific">Babesia caballi</name>
    <dbReference type="NCBI Taxonomy" id="5871"/>
    <lineage>
        <taxon>Eukaryota</taxon>
        <taxon>Sar</taxon>
        <taxon>Alveolata</taxon>
        <taxon>Apicomplexa</taxon>
        <taxon>Aconoidasida</taxon>
        <taxon>Piroplasmida</taxon>
        <taxon>Babesiidae</taxon>
        <taxon>Babesia</taxon>
    </lineage>
</organism>